<dbReference type="AlphaFoldDB" id="A0A0F9HHT0"/>
<reference evidence="1" key="1">
    <citation type="journal article" date="2015" name="Nature">
        <title>Complex archaea that bridge the gap between prokaryotes and eukaryotes.</title>
        <authorList>
            <person name="Spang A."/>
            <person name="Saw J.H."/>
            <person name="Jorgensen S.L."/>
            <person name="Zaremba-Niedzwiedzka K."/>
            <person name="Martijn J."/>
            <person name="Lind A.E."/>
            <person name="van Eijk R."/>
            <person name="Schleper C."/>
            <person name="Guy L."/>
            <person name="Ettema T.J."/>
        </authorList>
    </citation>
    <scope>NUCLEOTIDE SEQUENCE</scope>
</reference>
<evidence type="ECO:0000313" key="1">
    <source>
        <dbReference type="EMBL" id="KKM02702.1"/>
    </source>
</evidence>
<gene>
    <name evidence="1" type="ORF">LCGC14_1781780</name>
</gene>
<comment type="caution">
    <text evidence="1">The sequence shown here is derived from an EMBL/GenBank/DDBJ whole genome shotgun (WGS) entry which is preliminary data.</text>
</comment>
<protein>
    <submittedName>
        <fullName evidence="1">Uncharacterized protein</fullName>
    </submittedName>
</protein>
<sequence length="280" mass="32908">MRNWQEVEDNNPLKDPKKMLSYEIALNEIATYSRIRRRNLLNKRKGPGGRGDFNTEQAKMYDVVLGLGRHLGMDMGFFRPIEDQMFDMNKDVKSKFKALGKKLWIFIRHHFRNNPDRTSIAITDEVLIDSRSHTFWEAMMSEDDSRIATEVLEELIAKNGPITEVDIRNAFAKKGSQYSWIMRNWVNQRNFATNLATFNLRKSDIKSMNIMDFIQEHYPKAYTKFITVLLKKEFVHVRDIIQAMHPTVDISALVGVNDNYINQYSTVFSEILKMYNYPVY</sequence>
<proteinExistence type="predicted"/>
<dbReference type="EMBL" id="LAZR01016861">
    <property type="protein sequence ID" value="KKM02702.1"/>
    <property type="molecule type" value="Genomic_DNA"/>
</dbReference>
<accession>A0A0F9HHT0</accession>
<organism evidence="1">
    <name type="scientific">marine sediment metagenome</name>
    <dbReference type="NCBI Taxonomy" id="412755"/>
    <lineage>
        <taxon>unclassified sequences</taxon>
        <taxon>metagenomes</taxon>
        <taxon>ecological metagenomes</taxon>
    </lineage>
</organism>
<name>A0A0F9HHT0_9ZZZZ</name>